<feature type="transmembrane region" description="Helical" evidence="1">
    <location>
        <begin position="114"/>
        <end position="135"/>
    </location>
</feature>
<keyword evidence="1" id="KW-0472">Membrane</keyword>
<feature type="transmembrane region" description="Helical" evidence="1">
    <location>
        <begin position="150"/>
        <end position="170"/>
    </location>
</feature>
<sequence length="206" mass="23462">MGKSAVRASRWGPPEVPKEPTDGLRWYEMLFCCCKCRAACKSCVCTTVIYFVPIIVLIALATCNITFGVLWWEKCSYQPWVPRWMVVSAVTPFLLLPFIKAVKESYHGLTCWRAISLTLYLAYLAWIIIGSIWNFDAYRFSTSDTCNNVLVTYALVLTCVHWLFFLLATIPQVYLLTLICCCCEENAIRPLKDDVIDVGDDAEKVL</sequence>
<feature type="transmembrane region" description="Helical" evidence="1">
    <location>
        <begin position="84"/>
        <end position="102"/>
    </location>
</feature>
<keyword evidence="1" id="KW-0812">Transmembrane</keyword>
<protein>
    <submittedName>
        <fullName evidence="2">Uncharacterized protein</fullName>
    </submittedName>
</protein>
<keyword evidence="1" id="KW-1133">Transmembrane helix</keyword>
<gene>
    <name evidence="2" type="ORF">MAR_010045</name>
</gene>
<evidence type="ECO:0000313" key="2">
    <source>
        <dbReference type="EMBL" id="WAR03487.1"/>
    </source>
</evidence>
<keyword evidence="3" id="KW-1185">Reference proteome</keyword>
<evidence type="ECO:0000256" key="1">
    <source>
        <dbReference type="SAM" id="Phobius"/>
    </source>
</evidence>
<evidence type="ECO:0000313" key="3">
    <source>
        <dbReference type="Proteomes" id="UP001164746"/>
    </source>
</evidence>
<organism evidence="2 3">
    <name type="scientific">Mya arenaria</name>
    <name type="common">Soft-shell clam</name>
    <dbReference type="NCBI Taxonomy" id="6604"/>
    <lineage>
        <taxon>Eukaryota</taxon>
        <taxon>Metazoa</taxon>
        <taxon>Spiralia</taxon>
        <taxon>Lophotrochozoa</taxon>
        <taxon>Mollusca</taxon>
        <taxon>Bivalvia</taxon>
        <taxon>Autobranchia</taxon>
        <taxon>Heteroconchia</taxon>
        <taxon>Euheterodonta</taxon>
        <taxon>Imparidentia</taxon>
        <taxon>Neoheterodontei</taxon>
        <taxon>Myida</taxon>
        <taxon>Myoidea</taxon>
        <taxon>Myidae</taxon>
        <taxon>Mya</taxon>
    </lineage>
</organism>
<dbReference type="Proteomes" id="UP001164746">
    <property type="component" value="Chromosome 4"/>
</dbReference>
<dbReference type="EMBL" id="CP111015">
    <property type="protein sequence ID" value="WAR03487.1"/>
    <property type="molecule type" value="Genomic_DNA"/>
</dbReference>
<reference evidence="2" key="1">
    <citation type="submission" date="2022-11" db="EMBL/GenBank/DDBJ databases">
        <title>Centuries of genome instability and evolution in soft-shell clam transmissible cancer (bioRxiv).</title>
        <authorList>
            <person name="Hart S.F.M."/>
            <person name="Yonemitsu M.A."/>
            <person name="Giersch R.M."/>
            <person name="Beal B.F."/>
            <person name="Arriagada G."/>
            <person name="Davis B.W."/>
            <person name="Ostrander E.A."/>
            <person name="Goff S.P."/>
            <person name="Metzger M.J."/>
        </authorList>
    </citation>
    <scope>NUCLEOTIDE SEQUENCE</scope>
    <source>
        <strain evidence="2">MELC-2E11</strain>
        <tissue evidence="2">Siphon/mantle</tissue>
    </source>
</reference>
<name>A0ABY7E0F8_MYAAR</name>
<accession>A0ABY7E0F8</accession>
<feature type="transmembrane region" description="Helical" evidence="1">
    <location>
        <begin position="47"/>
        <end position="72"/>
    </location>
</feature>
<proteinExistence type="predicted"/>